<protein>
    <recommendedName>
        <fullName evidence="3">PEGA domain-containing protein</fullName>
    </recommendedName>
</protein>
<dbReference type="Proteomes" id="UP000518887">
    <property type="component" value="Unassembled WGS sequence"/>
</dbReference>
<dbReference type="EMBL" id="JACHFQ010000004">
    <property type="protein sequence ID" value="MBB5225934.1"/>
    <property type="molecule type" value="Genomic_DNA"/>
</dbReference>
<evidence type="ECO:0000256" key="2">
    <source>
        <dbReference type="SAM" id="SignalP"/>
    </source>
</evidence>
<keyword evidence="5" id="KW-1185">Reference proteome</keyword>
<keyword evidence="2" id="KW-0732">Signal</keyword>
<accession>A0A7W8LLZ4</accession>
<feature type="domain" description="PEGA" evidence="3">
    <location>
        <begin position="59"/>
        <end position="125"/>
    </location>
</feature>
<feature type="signal peptide" evidence="2">
    <location>
        <begin position="1"/>
        <end position="21"/>
    </location>
</feature>
<evidence type="ECO:0000256" key="1">
    <source>
        <dbReference type="SAM" id="MobiDB-lite"/>
    </source>
</evidence>
<reference evidence="4 5" key="1">
    <citation type="submission" date="2020-08" db="EMBL/GenBank/DDBJ databases">
        <title>Genomic Encyclopedia of Type Strains, Phase IV (KMG-IV): sequencing the most valuable type-strain genomes for metagenomic binning, comparative biology and taxonomic classification.</title>
        <authorList>
            <person name="Goeker M."/>
        </authorList>
    </citation>
    <scope>NUCLEOTIDE SEQUENCE [LARGE SCALE GENOMIC DNA]</scope>
    <source>
        <strain evidence="4 5">DSM 103462</strain>
    </source>
</reference>
<organism evidence="4 5">
    <name type="scientific">Treponema ruminis</name>
    <dbReference type="NCBI Taxonomy" id="744515"/>
    <lineage>
        <taxon>Bacteria</taxon>
        <taxon>Pseudomonadati</taxon>
        <taxon>Spirochaetota</taxon>
        <taxon>Spirochaetia</taxon>
        <taxon>Spirochaetales</taxon>
        <taxon>Treponemataceae</taxon>
        <taxon>Treponema</taxon>
    </lineage>
</organism>
<dbReference type="AlphaFoldDB" id="A0A7W8LLZ4"/>
<dbReference type="RefSeq" id="WP_184658728.1">
    <property type="nucleotide sequence ID" value="NZ_CP031518.1"/>
</dbReference>
<proteinExistence type="predicted"/>
<evidence type="ECO:0000313" key="5">
    <source>
        <dbReference type="Proteomes" id="UP000518887"/>
    </source>
</evidence>
<feature type="region of interest" description="Disordered" evidence="1">
    <location>
        <begin position="130"/>
        <end position="171"/>
    </location>
</feature>
<evidence type="ECO:0000313" key="4">
    <source>
        <dbReference type="EMBL" id="MBB5225934.1"/>
    </source>
</evidence>
<evidence type="ECO:0000259" key="3">
    <source>
        <dbReference type="Pfam" id="PF08308"/>
    </source>
</evidence>
<gene>
    <name evidence="4" type="ORF">HNP76_001302</name>
</gene>
<sequence length="171" mass="19317">MKRSIFIFGLITFLSFSPLFAQQVADSSQAGSDSQDAFAIIPNLEPEEVRDIESSRTKVIFKTNVKNCRISLNHEFQGYSKLSLLNLVEGFYLLRADKEGYDYQEKFVYVERGKEKTFYIELEPNEETKKKLEARANAQSEAKATSQAEEPKAEAEPEVSTAADQSIGDIQ</sequence>
<name>A0A7W8LLZ4_9SPIR</name>
<comment type="caution">
    <text evidence="4">The sequence shown here is derived from an EMBL/GenBank/DDBJ whole genome shotgun (WGS) entry which is preliminary data.</text>
</comment>
<dbReference type="Pfam" id="PF08308">
    <property type="entry name" value="PEGA"/>
    <property type="match status" value="1"/>
</dbReference>
<feature type="chain" id="PRO_5031038395" description="PEGA domain-containing protein" evidence="2">
    <location>
        <begin position="22"/>
        <end position="171"/>
    </location>
</feature>
<feature type="compositionally biased region" description="Polar residues" evidence="1">
    <location>
        <begin position="137"/>
        <end position="147"/>
    </location>
</feature>
<dbReference type="InterPro" id="IPR013229">
    <property type="entry name" value="PEGA"/>
</dbReference>